<sequence length="71" mass="8064">MSSKSFCFIEILSYTFLTSEFSGKNPKTRFQSKAISKTDSISMNSRIFRLCKRLPVLPKPTQPKKRGLSSS</sequence>
<gene>
    <name evidence="1" type="ORF">DQM28_11405</name>
</gene>
<name>A0ABN5NWC0_9LEPT</name>
<accession>A0ABN5NWC0</accession>
<proteinExistence type="predicted"/>
<dbReference type="EMBL" id="CP030144">
    <property type="protein sequence ID" value="AXR64732.1"/>
    <property type="molecule type" value="Genomic_DNA"/>
</dbReference>
<dbReference type="Proteomes" id="UP000258889">
    <property type="component" value="Chromosome i"/>
</dbReference>
<reference evidence="1 2" key="2">
    <citation type="submission" date="2018-09" db="EMBL/GenBank/DDBJ databases">
        <title>Complete Genome sequences of three Leptospira mayottensis isolates obtained from Tenrecid mammals endemic to the Malagasy region.</title>
        <authorList>
            <person name="Cordonin C."/>
            <person name="Toty C."/>
        </authorList>
    </citation>
    <scope>NUCLEOTIDE SEQUENCE [LARGE SCALE GENOMIC DNA]</scope>
    <source>
        <strain evidence="1 2">MDI222</strain>
    </source>
</reference>
<reference evidence="1 2" key="1">
    <citation type="submission" date="2018-06" db="EMBL/GenBank/DDBJ databases">
        <authorList>
            <person name="Tortosa P."/>
        </authorList>
    </citation>
    <scope>NUCLEOTIDE SEQUENCE [LARGE SCALE GENOMIC DNA]</scope>
    <source>
        <strain evidence="1 2">MDI222</strain>
    </source>
</reference>
<evidence type="ECO:0000313" key="1">
    <source>
        <dbReference type="EMBL" id="AXR64732.1"/>
    </source>
</evidence>
<protein>
    <submittedName>
        <fullName evidence="1">Uncharacterized protein</fullName>
    </submittedName>
</protein>
<organism evidence="1 2">
    <name type="scientific">Leptospira mayottensis</name>
    <dbReference type="NCBI Taxonomy" id="1137606"/>
    <lineage>
        <taxon>Bacteria</taxon>
        <taxon>Pseudomonadati</taxon>
        <taxon>Spirochaetota</taxon>
        <taxon>Spirochaetia</taxon>
        <taxon>Leptospirales</taxon>
        <taxon>Leptospiraceae</taxon>
        <taxon>Leptospira</taxon>
    </lineage>
</organism>
<evidence type="ECO:0000313" key="2">
    <source>
        <dbReference type="Proteomes" id="UP000258889"/>
    </source>
</evidence>
<keyword evidence="2" id="KW-1185">Reference proteome</keyword>